<organism evidence="1">
    <name type="scientific">Gordonia amarae</name>
    <dbReference type="NCBI Taxonomy" id="36821"/>
    <lineage>
        <taxon>Bacteria</taxon>
        <taxon>Bacillati</taxon>
        <taxon>Actinomycetota</taxon>
        <taxon>Actinomycetes</taxon>
        <taxon>Mycobacteriales</taxon>
        <taxon>Gordoniaceae</taxon>
        <taxon>Gordonia</taxon>
    </lineage>
</organism>
<accession>A0A857KSS9</accession>
<dbReference type="InterPro" id="IPR039422">
    <property type="entry name" value="MarR/SlyA-like"/>
</dbReference>
<evidence type="ECO:0000313" key="1">
    <source>
        <dbReference type="EMBL" id="QHN37913.1"/>
    </source>
</evidence>
<gene>
    <name evidence="1" type="ORF">GII30_00795</name>
</gene>
<dbReference type="GO" id="GO:0006950">
    <property type="term" value="P:response to stress"/>
    <property type="evidence" value="ECO:0007669"/>
    <property type="project" value="TreeGrafter"/>
</dbReference>
<dbReference type="Pfam" id="PF12802">
    <property type="entry name" value="MarR_2"/>
    <property type="match status" value="1"/>
</dbReference>
<dbReference type="SMART" id="SM00347">
    <property type="entry name" value="HTH_MARR"/>
    <property type="match status" value="1"/>
</dbReference>
<sequence length="150" mass="15806">MSRDTVRAEDLSLLLMRASSAVAEQINSAVVAAGHPGLRPVHGLVFARISGAGASINQIAEHLGITKQSASAIVETLTRDGYVRRGPDPADRRASIVELTGKGREVTLAASRAAAREVARIDSRWGADALRTLTGMLDDLAGDGTPRPVW</sequence>
<dbReference type="AlphaFoldDB" id="A0A857KSS9"/>
<proteinExistence type="predicted"/>
<dbReference type="PANTHER" id="PTHR33164:SF99">
    <property type="entry name" value="MARR FAMILY REGULATORY PROTEIN"/>
    <property type="match status" value="1"/>
</dbReference>
<dbReference type="RefSeq" id="WP_005192340.1">
    <property type="nucleotide sequence ID" value="NZ_CP045804.1"/>
</dbReference>
<reference evidence="1" key="1">
    <citation type="journal article" date="2021" name="Nat. Microbiol.">
        <title>Cocultivation of an ultrasmall environmental parasitic bacterium with lytic ability against bacteria associated with wastewater foams.</title>
        <authorList>
            <person name="Batinovic S."/>
            <person name="Rose J.J.A."/>
            <person name="Ratcliffe J."/>
            <person name="Seviour R.J."/>
            <person name="Petrovski S."/>
        </authorList>
    </citation>
    <scope>NUCLEOTIDE SEQUENCE</scope>
    <source>
        <strain evidence="1">CON44</strain>
    </source>
</reference>
<dbReference type="PANTHER" id="PTHR33164">
    <property type="entry name" value="TRANSCRIPTIONAL REGULATOR, MARR FAMILY"/>
    <property type="match status" value="1"/>
</dbReference>
<dbReference type="InterPro" id="IPR036388">
    <property type="entry name" value="WH-like_DNA-bd_sf"/>
</dbReference>
<protein>
    <submittedName>
        <fullName evidence="1">MarR family transcriptional regulator</fullName>
    </submittedName>
</protein>
<dbReference type="SUPFAM" id="SSF46785">
    <property type="entry name" value="Winged helix' DNA-binding domain"/>
    <property type="match status" value="1"/>
</dbReference>
<dbReference type="PRINTS" id="PR00598">
    <property type="entry name" value="HTHMARR"/>
</dbReference>
<dbReference type="EMBL" id="CP045810">
    <property type="protein sequence ID" value="QHN37913.1"/>
    <property type="molecule type" value="Genomic_DNA"/>
</dbReference>
<dbReference type="InterPro" id="IPR036390">
    <property type="entry name" value="WH_DNA-bd_sf"/>
</dbReference>
<dbReference type="GO" id="GO:0003700">
    <property type="term" value="F:DNA-binding transcription factor activity"/>
    <property type="evidence" value="ECO:0007669"/>
    <property type="project" value="InterPro"/>
</dbReference>
<name>A0A857KSS9_9ACTN</name>
<dbReference type="PROSITE" id="PS50995">
    <property type="entry name" value="HTH_MARR_2"/>
    <property type="match status" value="1"/>
</dbReference>
<dbReference type="Gene3D" id="1.10.10.10">
    <property type="entry name" value="Winged helix-like DNA-binding domain superfamily/Winged helix DNA-binding domain"/>
    <property type="match status" value="1"/>
</dbReference>
<dbReference type="InterPro" id="IPR000835">
    <property type="entry name" value="HTH_MarR-typ"/>
</dbReference>